<keyword evidence="1" id="KW-1133">Transmembrane helix</keyword>
<reference evidence="2 3" key="1">
    <citation type="submission" date="2024-07" db="EMBL/GenBank/DDBJ databases">
        <authorList>
            <person name="Yun M."/>
        </authorList>
    </citation>
    <scope>NUCLEOTIDE SEQUENCE [LARGE SCALE GENOMIC DNA]</scope>
    <source>
        <strain evidence="2 3">MS01</strain>
    </source>
</reference>
<sequence>MKRPHYHLLLKRNRILYWEQIRLKFIIVTLVYVMLLLQGRYQQQFYGIFYGVVQAPNDFVMPIQWFFMILLPIIVVGDSFNQLVKIEYPLLNRVGLGMYVFSIFQIISEMLFMFWLLWILIPGSNHYYWFSLILFLNVSLGIFIFSLISLFLPPAIVYFIAILLTMMTIANNNLPILSQFMLSRFDSNLMVNLLNTIILILIVIILFSCIRLIEFTQIRK</sequence>
<gene>
    <name evidence="2" type="ORF">AB3K24_09430</name>
</gene>
<keyword evidence="1" id="KW-0472">Membrane</keyword>
<dbReference type="RefSeq" id="WP_367975340.1">
    <property type="nucleotide sequence ID" value="NZ_JBFPEQ010000001.1"/>
</dbReference>
<evidence type="ECO:0000313" key="2">
    <source>
        <dbReference type="EMBL" id="MEX0381547.1"/>
    </source>
</evidence>
<proteinExistence type="predicted"/>
<dbReference type="EMBL" id="JBFPER010000001">
    <property type="protein sequence ID" value="MEX0381547.1"/>
    <property type="molecule type" value="Genomic_DNA"/>
</dbReference>
<evidence type="ECO:0000256" key="1">
    <source>
        <dbReference type="SAM" id="Phobius"/>
    </source>
</evidence>
<comment type="caution">
    <text evidence="2">The sequence shown here is derived from an EMBL/GenBank/DDBJ whole genome shotgun (WGS) entry which is preliminary data.</text>
</comment>
<keyword evidence="1" id="KW-0812">Transmembrane</keyword>
<evidence type="ECO:0000313" key="3">
    <source>
        <dbReference type="Proteomes" id="UP001556617"/>
    </source>
</evidence>
<protein>
    <recommendedName>
        <fullName evidence="4">Integral membrane protein</fullName>
    </recommendedName>
</protein>
<dbReference type="Proteomes" id="UP001556617">
    <property type="component" value="Unassembled WGS sequence"/>
</dbReference>
<feature type="transmembrane region" description="Helical" evidence="1">
    <location>
        <begin position="59"/>
        <end position="77"/>
    </location>
</feature>
<evidence type="ECO:0008006" key="4">
    <source>
        <dbReference type="Google" id="ProtNLM"/>
    </source>
</evidence>
<feature type="transmembrane region" description="Helical" evidence="1">
    <location>
        <begin position="194"/>
        <end position="213"/>
    </location>
</feature>
<feature type="transmembrane region" description="Helical" evidence="1">
    <location>
        <begin position="127"/>
        <end position="148"/>
    </location>
</feature>
<feature type="transmembrane region" description="Helical" evidence="1">
    <location>
        <begin position="98"/>
        <end position="121"/>
    </location>
</feature>
<keyword evidence="3" id="KW-1185">Reference proteome</keyword>
<feature type="transmembrane region" description="Helical" evidence="1">
    <location>
        <begin position="21"/>
        <end position="39"/>
    </location>
</feature>
<feature type="transmembrane region" description="Helical" evidence="1">
    <location>
        <begin position="155"/>
        <end position="174"/>
    </location>
</feature>
<name>A0ABV3S511_9LACO</name>
<accession>A0ABV3S511</accession>
<organism evidence="2 3">
    <name type="scientific">Leuconostoc aquikimchii</name>
    <dbReference type="NCBI Taxonomy" id="3236804"/>
    <lineage>
        <taxon>Bacteria</taxon>
        <taxon>Bacillati</taxon>
        <taxon>Bacillota</taxon>
        <taxon>Bacilli</taxon>
        <taxon>Lactobacillales</taxon>
        <taxon>Lactobacillaceae</taxon>
        <taxon>Leuconostoc</taxon>
    </lineage>
</organism>